<dbReference type="Proteomes" id="UP001162164">
    <property type="component" value="Unassembled WGS sequence"/>
</dbReference>
<accession>A0ABQ9JY07</accession>
<dbReference type="InterPro" id="IPR018011">
    <property type="entry name" value="Carb_sulfotrans_8-10"/>
</dbReference>
<keyword evidence="9" id="KW-0735">Signal-anchor</keyword>
<dbReference type="PANTHER" id="PTHR12137:SF54">
    <property type="entry name" value="CARBOHYDRATE SULFOTRANSFERASE"/>
    <property type="match status" value="1"/>
</dbReference>
<evidence type="ECO:0000256" key="6">
    <source>
        <dbReference type="ARBA" id="ARBA00023034"/>
    </source>
</evidence>
<evidence type="ECO:0000256" key="2">
    <source>
        <dbReference type="ARBA" id="ARBA00006339"/>
    </source>
</evidence>
<keyword evidence="7" id="KW-0472">Membrane</keyword>
<evidence type="ECO:0000256" key="3">
    <source>
        <dbReference type="ARBA" id="ARBA00022679"/>
    </source>
</evidence>
<comment type="subcellular location">
    <subcellularLocation>
        <location evidence="1 9">Golgi apparatus membrane</location>
        <topology evidence="1 9">Single-pass type II membrane protein</topology>
    </subcellularLocation>
</comment>
<keyword evidence="4" id="KW-0812">Transmembrane</keyword>
<keyword evidence="6 9" id="KW-0333">Golgi apparatus</keyword>
<evidence type="ECO:0000256" key="4">
    <source>
        <dbReference type="ARBA" id="ARBA00022692"/>
    </source>
</evidence>
<proteinExistence type="inferred from homology"/>
<protein>
    <recommendedName>
        <fullName evidence="9">Carbohydrate sulfotransferase</fullName>
        <ecNumber evidence="9">2.8.2.-</ecNumber>
    </recommendedName>
</protein>
<dbReference type="PANTHER" id="PTHR12137">
    <property type="entry name" value="CARBOHYDRATE SULFOTRANSFERASE"/>
    <property type="match status" value="1"/>
</dbReference>
<reference evidence="10" key="1">
    <citation type="journal article" date="2023" name="Insect Mol. Biol.">
        <title>Genome sequencing provides insights into the evolution of gene families encoding plant cell wall-degrading enzymes in longhorned beetles.</title>
        <authorList>
            <person name="Shin N.R."/>
            <person name="Okamura Y."/>
            <person name="Kirsch R."/>
            <person name="Pauchet Y."/>
        </authorList>
    </citation>
    <scope>NUCLEOTIDE SEQUENCE</scope>
    <source>
        <strain evidence="10">MMC_N1</strain>
    </source>
</reference>
<comment type="similarity">
    <text evidence="2 9">Belongs to the sulfotransferase 2 family.</text>
</comment>
<keyword evidence="5" id="KW-1133">Transmembrane helix</keyword>
<dbReference type="InterPro" id="IPR005331">
    <property type="entry name" value="Sulfotransferase"/>
</dbReference>
<sequence>MDGQDLPEQLYDVSDCETSPFERLLSAYRNKFVDTLPSSKYFQSRYGRHIIRRYRPNASKSDLLSGANVNFREFVIYLLKEGANTNEHWTPCTSALPSLHPQLHLRGAIRDDI</sequence>
<dbReference type="EC" id="2.8.2.-" evidence="9"/>
<name>A0ABQ9JY07_9CUCU</name>
<keyword evidence="11" id="KW-1185">Reference proteome</keyword>
<dbReference type="Pfam" id="PF03567">
    <property type="entry name" value="Sulfotransfer_2"/>
    <property type="match status" value="1"/>
</dbReference>
<evidence type="ECO:0000256" key="5">
    <source>
        <dbReference type="ARBA" id="ARBA00022989"/>
    </source>
</evidence>
<evidence type="ECO:0000256" key="1">
    <source>
        <dbReference type="ARBA" id="ARBA00004323"/>
    </source>
</evidence>
<gene>
    <name evidence="10" type="ORF">NQ317_013524</name>
</gene>
<evidence type="ECO:0000256" key="8">
    <source>
        <dbReference type="ARBA" id="ARBA00023180"/>
    </source>
</evidence>
<evidence type="ECO:0000256" key="7">
    <source>
        <dbReference type="ARBA" id="ARBA00023136"/>
    </source>
</evidence>
<evidence type="ECO:0000313" key="10">
    <source>
        <dbReference type="EMBL" id="KAJ8982222.1"/>
    </source>
</evidence>
<dbReference type="EMBL" id="JAPWTJ010000139">
    <property type="protein sequence ID" value="KAJ8982222.1"/>
    <property type="molecule type" value="Genomic_DNA"/>
</dbReference>
<keyword evidence="8 9" id="KW-0325">Glycoprotein</keyword>
<evidence type="ECO:0000313" key="11">
    <source>
        <dbReference type="Proteomes" id="UP001162164"/>
    </source>
</evidence>
<keyword evidence="3 9" id="KW-0808">Transferase</keyword>
<evidence type="ECO:0000256" key="9">
    <source>
        <dbReference type="RuleBase" id="RU364020"/>
    </source>
</evidence>
<keyword evidence="9" id="KW-0119">Carbohydrate metabolism</keyword>
<comment type="caution">
    <text evidence="10">The sequence shown here is derived from an EMBL/GenBank/DDBJ whole genome shotgun (WGS) entry which is preliminary data.</text>
</comment>
<organism evidence="10 11">
    <name type="scientific">Molorchus minor</name>
    <dbReference type="NCBI Taxonomy" id="1323400"/>
    <lineage>
        <taxon>Eukaryota</taxon>
        <taxon>Metazoa</taxon>
        <taxon>Ecdysozoa</taxon>
        <taxon>Arthropoda</taxon>
        <taxon>Hexapoda</taxon>
        <taxon>Insecta</taxon>
        <taxon>Pterygota</taxon>
        <taxon>Neoptera</taxon>
        <taxon>Endopterygota</taxon>
        <taxon>Coleoptera</taxon>
        <taxon>Polyphaga</taxon>
        <taxon>Cucujiformia</taxon>
        <taxon>Chrysomeloidea</taxon>
        <taxon>Cerambycidae</taxon>
        <taxon>Lamiinae</taxon>
        <taxon>Monochamini</taxon>
        <taxon>Molorchus</taxon>
    </lineage>
</organism>